<dbReference type="InterPro" id="IPR052973">
    <property type="entry name" value="Fungal_sec-metab_reg_TF"/>
</dbReference>
<protein>
    <recommendedName>
        <fullName evidence="4">Zn(2)-C6 fungal-type domain-containing protein</fullName>
    </recommendedName>
</protein>
<dbReference type="KEGG" id="trg:TRUGW13939_00679"/>
<dbReference type="RefSeq" id="XP_035339779.1">
    <property type="nucleotide sequence ID" value="XM_035483886.1"/>
</dbReference>
<name>A0A7H8QI76_TALRU</name>
<dbReference type="PANTHER" id="PTHR35392:SF5">
    <property type="entry name" value="ZN(2)-C6 FUNGAL-TYPE DOMAIN-CONTAINING PROTEIN"/>
    <property type="match status" value="1"/>
</dbReference>
<dbReference type="GeneID" id="55988192"/>
<evidence type="ECO:0008006" key="4">
    <source>
        <dbReference type="Google" id="ProtNLM"/>
    </source>
</evidence>
<reference evidence="3" key="1">
    <citation type="submission" date="2020-06" db="EMBL/GenBank/DDBJ databases">
        <title>A chromosome-scale genome assembly of Talaromyces rugulosus W13939.</title>
        <authorList>
            <person name="Wang B."/>
            <person name="Guo L."/>
            <person name="Ye K."/>
            <person name="Wang L."/>
        </authorList>
    </citation>
    <scope>NUCLEOTIDE SEQUENCE [LARGE SCALE GENOMIC DNA]</scope>
    <source>
        <strain evidence="3">W13939</strain>
    </source>
</reference>
<proteinExistence type="predicted"/>
<dbReference type="OrthoDB" id="4226666at2759"/>
<feature type="region of interest" description="Disordered" evidence="1">
    <location>
        <begin position="154"/>
        <end position="180"/>
    </location>
</feature>
<dbReference type="AlphaFoldDB" id="A0A7H8QI76"/>
<evidence type="ECO:0000313" key="3">
    <source>
        <dbReference type="Proteomes" id="UP000509510"/>
    </source>
</evidence>
<evidence type="ECO:0000256" key="1">
    <source>
        <dbReference type="SAM" id="MobiDB-lite"/>
    </source>
</evidence>
<dbReference type="PANTHER" id="PTHR35392">
    <property type="entry name" value="ZN(II)2CYS6 TRANSCRIPTION FACTOR (EUROFUNG)-RELATED-RELATED"/>
    <property type="match status" value="1"/>
</dbReference>
<gene>
    <name evidence="2" type="ORF">TRUGW13939_00679</name>
</gene>
<organism evidence="2 3">
    <name type="scientific">Talaromyces rugulosus</name>
    <name type="common">Penicillium rugulosum</name>
    <dbReference type="NCBI Taxonomy" id="121627"/>
    <lineage>
        <taxon>Eukaryota</taxon>
        <taxon>Fungi</taxon>
        <taxon>Dikarya</taxon>
        <taxon>Ascomycota</taxon>
        <taxon>Pezizomycotina</taxon>
        <taxon>Eurotiomycetes</taxon>
        <taxon>Eurotiomycetidae</taxon>
        <taxon>Eurotiales</taxon>
        <taxon>Trichocomaceae</taxon>
        <taxon>Talaromyces</taxon>
        <taxon>Talaromyces sect. Islandici</taxon>
    </lineage>
</organism>
<keyword evidence="3" id="KW-1185">Reference proteome</keyword>
<dbReference type="Proteomes" id="UP000509510">
    <property type="component" value="Chromosome I"/>
</dbReference>
<evidence type="ECO:0000313" key="2">
    <source>
        <dbReference type="EMBL" id="QKX53600.1"/>
    </source>
</evidence>
<dbReference type="EMBL" id="CP055898">
    <property type="protein sequence ID" value="QKX53600.1"/>
    <property type="molecule type" value="Genomic_DNA"/>
</dbReference>
<sequence>MPKRPKLSNSAGSMSHIVPSSLTPGAENWWSPRPFMREEHRLVYSPNPEQDYIHAQGTSPRCDFDHSDHILDQPDLYLFDDHERAALQMEGWSPSWNPQCPGYPYWLQSQVPGPSQVPQQPEDLPIHWPAHVIGSQKPISDQLVRQQHVYYTNPATPAEHSGSEHRGGTVPGTNLSKDGGINSREVREVGACLRCWAMKGRCSRDDPCNPCTTNNNGRKWMGCFRSFSQAGDSIIPSMLANRLSLASYENWMMMHTSPDIQGTFSLPLSFGFGKVFHGFLGCEFTPLTDESMHSYSVRKGKAQCVPGLPIFATYKGSGVPRSLKRWLKETLRDGVSMSQWRRACFRGEQDIWIRRLLKTAWEYSYTCWTEENQNSQCHQINEMLSHAWSMTLLATILSFQITVPAEDLGGVVNMLRPPRPECTTNSSRQINKGVKCVLFEIYQKIQKKVISQVDDIVKNSKTMNDREWGNMYCVSILLIVIISQAQLSLQANYVLAEREQRGEQEETKRQLEELEAAFRTIAHSFAFAFREKEKERQSRPSDAGHDPITSRLLEILGHIQGQYRDEIQRYRKEKLTMNTHRWFSTANRLRFFSYYFHALPKSA</sequence>
<accession>A0A7H8QI76</accession>